<comment type="caution">
    <text evidence="2">The sequence shown here is derived from an EMBL/GenBank/DDBJ whole genome shotgun (WGS) entry which is preliminary data.</text>
</comment>
<name>A0A0H1BPV5_9EURO</name>
<sequence>MPRRTITKPGPKDANGVRAHQRVIDPTVVAEQLADTFSDQMNTDDGICAAVNQLDDAMSCIANYYDGNENIEAVLDAVEQQINIAINNPLTSFYLSLQAVCLQCCTQRTQNCKQMCEVASDPSTATDSNEPDLLPQPQARQRFMQPTAASRAREQSIKSPEDVETDMSSEVKFYRRGTDLERMKFARDGIRDYPAIVAHYFHRKHYLTPRGFFIYLPPYHTRPLLG</sequence>
<proteinExistence type="predicted"/>
<feature type="region of interest" description="Disordered" evidence="1">
    <location>
        <begin position="121"/>
        <end position="164"/>
    </location>
</feature>
<protein>
    <submittedName>
        <fullName evidence="2">Uncharacterized protein</fullName>
    </submittedName>
</protein>
<keyword evidence="3" id="KW-1185">Reference proteome</keyword>
<dbReference type="AlphaFoldDB" id="A0A0H1BPV5"/>
<reference evidence="3" key="1">
    <citation type="journal article" date="2015" name="PLoS Genet.">
        <title>The dynamic genome and transcriptome of the human fungal pathogen Blastomyces and close relative Emmonsia.</title>
        <authorList>
            <person name="Munoz J.F."/>
            <person name="Gauthier G.M."/>
            <person name="Desjardins C.A."/>
            <person name="Gallo J.E."/>
            <person name="Holder J."/>
            <person name="Sullivan T.D."/>
            <person name="Marty A.J."/>
            <person name="Carmen J.C."/>
            <person name="Chen Z."/>
            <person name="Ding L."/>
            <person name="Gujja S."/>
            <person name="Magrini V."/>
            <person name="Misas E."/>
            <person name="Mitreva M."/>
            <person name="Priest M."/>
            <person name="Saif S."/>
            <person name="Whiston E.A."/>
            <person name="Young S."/>
            <person name="Zeng Q."/>
            <person name="Goldman W.E."/>
            <person name="Mardis E.R."/>
            <person name="Taylor J.W."/>
            <person name="McEwen J.G."/>
            <person name="Clay O.K."/>
            <person name="Klein B.S."/>
            <person name="Cuomo C.A."/>
        </authorList>
    </citation>
    <scope>NUCLEOTIDE SEQUENCE [LARGE SCALE GENOMIC DNA]</scope>
    <source>
        <strain evidence="3">UAMH 139</strain>
    </source>
</reference>
<evidence type="ECO:0000256" key="1">
    <source>
        <dbReference type="SAM" id="MobiDB-lite"/>
    </source>
</evidence>
<accession>A0A0H1BPV5</accession>
<evidence type="ECO:0000313" key="3">
    <source>
        <dbReference type="Proteomes" id="UP000053573"/>
    </source>
</evidence>
<dbReference type="EMBL" id="LDEV01000395">
    <property type="protein sequence ID" value="KLJ13335.1"/>
    <property type="molecule type" value="Genomic_DNA"/>
</dbReference>
<evidence type="ECO:0000313" key="2">
    <source>
        <dbReference type="EMBL" id="KLJ13335.1"/>
    </source>
</evidence>
<organism evidence="2 3">
    <name type="scientific">Blastomyces silverae</name>
    <dbReference type="NCBI Taxonomy" id="2060906"/>
    <lineage>
        <taxon>Eukaryota</taxon>
        <taxon>Fungi</taxon>
        <taxon>Dikarya</taxon>
        <taxon>Ascomycota</taxon>
        <taxon>Pezizomycotina</taxon>
        <taxon>Eurotiomycetes</taxon>
        <taxon>Eurotiomycetidae</taxon>
        <taxon>Onygenales</taxon>
        <taxon>Ajellomycetaceae</taxon>
        <taxon>Blastomyces</taxon>
    </lineage>
</organism>
<gene>
    <name evidence="2" type="ORF">EMPG_11709</name>
</gene>
<dbReference type="Proteomes" id="UP000053573">
    <property type="component" value="Unassembled WGS sequence"/>
</dbReference>
<feature type="compositionally biased region" description="Basic and acidic residues" evidence="1">
    <location>
        <begin position="151"/>
        <end position="161"/>
    </location>
</feature>